<dbReference type="GO" id="GO:0004143">
    <property type="term" value="F:ATP-dependent diacylglycerol kinase activity"/>
    <property type="evidence" value="ECO:0007669"/>
    <property type="project" value="TreeGrafter"/>
</dbReference>
<accession>A0A1B1K3Z8</accession>
<dbReference type="Gene3D" id="3.40.50.10330">
    <property type="entry name" value="Probable inorganic polyphosphate/atp-NAD kinase, domain 1"/>
    <property type="match status" value="1"/>
</dbReference>
<dbReference type="GO" id="GO:0005886">
    <property type="term" value="C:plasma membrane"/>
    <property type="evidence" value="ECO:0007669"/>
    <property type="project" value="TreeGrafter"/>
</dbReference>
<dbReference type="Pfam" id="PF00781">
    <property type="entry name" value="DAGK_cat"/>
    <property type="match status" value="1"/>
</dbReference>
<dbReference type="AlphaFoldDB" id="A0A1B1K3Z8"/>
<proteinExistence type="inferred from homology"/>
<dbReference type="InterPro" id="IPR016064">
    <property type="entry name" value="NAD/diacylglycerol_kinase_sf"/>
</dbReference>
<organism evidence="3 4">
    <name type="scientific">Rhodococcus opacus</name>
    <name type="common">Nocardia opaca</name>
    <dbReference type="NCBI Taxonomy" id="37919"/>
    <lineage>
        <taxon>Bacteria</taxon>
        <taxon>Bacillati</taxon>
        <taxon>Actinomycetota</taxon>
        <taxon>Actinomycetes</taxon>
        <taxon>Mycobacteriales</taxon>
        <taxon>Nocardiaceae</taxon>
        <taxon>Rhodococcus</taxon>
    </lineage>
</organism>
<evidence type="ECO:0000313" key="3">
    <source>
        <dbReference type="EMBL" id="ANS27343.1"/>
    </source>
</evidence>
<dbReference type="PANTHER" id="PTHR12358:SF106">
    <property type="entry name" value="LIPID KINASE YEGS"/>
    <property type="match status" value="1"/>
</dbReference>
<evidence type="ECO:0000256" key="1">
    <source>
        <dbReference type="ARBA" id="ARBA00001946"/>
    </source>
</evidence>
<gene>
    <name evidence="3" type="ORF">R1CP_13175</name>
</gene>
<dbReference type="PANTHER" id="PTHR12358">
    <property type="entry name" value="SPHINGOSINE KINASE"/>
    <property type="match status" value="1"/>
</dbReference>
<name>A0A1B1K3Z8_RHOOP</name>
<dbReference type="Proteomes" id="UP000186108">
    <property type="component" value="Chromosome"/>
</dbReference>
<dbReference type="PROSITE" id="PS50146">
    <property type="entry name" value="DAGK"/>
    <property type="match status" value="1"/>
</dbReference>
<comment type="similarity">
    <text evidence="2">Belongs to the diacylglycerol/lipid kinase family.</text>
</comment>
<protein>
    <submittedName>
        <fullName evidence="3">Uncharacterized protein</fullName>
    </submittedName>
</protein>
<dbReference type="SUPFAM" id="SSF111331">
    <property type="entry name" value="NAD kinase/diacylglycerol kinase-like"/>
    <property type="match status" value="1"/>
</dbReference>
<evidence type="ECO:0000256" key="2">
    <source>
        <dbReference type="ARBA" id="ARBA00005983"/>
    </source>
</evidence>
<dbReference type="SMART" id="SM00046">
    <property type="entry name" value="DAGKc"/>
    <property type="match status" value="1"/>
</dbReference>
<reference evidence="3 4" key="1">
    <citation type="submission" date="2014-07" db="EMBL/GenBank/DDBJ databases">
        <authorList>
            <person name="Zhang J.E."/>
            <person name="Yang H."/>
            <person name="Guo J."/>
            <person name="Deng Z."/>
            <person name="Luo H."/>
            <person name="Luo M."/>
            <person name="Zhao B."/>
        </authorList>
    </citation>
    <scope>NUCLEOTIDE SEQUENCE [LARGE SCALE GENOMIC DNA]</scope>
    <source>
        <strain evidence="3 4">1CP</strain>
    </source>
</reference>
<dbReference type="PATRIC" id="fig|37919.13.peg.2708"/>
<dbReference type="EMBL" id="CP009111">
    <property type="protein sequence ID" value="ANS27343.1"/>
    <property type="molecule type" value="Genomic_DNA"/>
</dbReference>
<dbReference type="InterPro" id="IPR017438">
    <property type="entry name" value="ATP-NAD_kinase_N"/>
</dbReference>
<sequence>MPPPLGLGPVRALLIVNPNATSTTPAGRDLLAHALSSRVRLTVAHTAHRGHAAELAQQACVDGMGLIIVHGGDGTVNEVVNGLLGTPVPKSMSAVTVGPIPPIAVVPGGSANVFARSLGIAPDPVDATNQLIDLLARRQRRRIGLAHCDNRWFTFNAGLGWDAQVCEAVDMHRKNGRPATPAQYVRAAVRVFFRSKYAEPTLTVEVPDHDPVEGVHYAFVSNASPWTYLNKREVHTNPDTTYDTGLGVFAMRSTAILTTLRVARQLLTPGTRPKAKKLVRVDDVPSVRISASEPIGLQMDGDYIGLRNVVEFVSVPEALDVVAPARP</sequence>
<dbReference type="InterPro" id="IPR050187">
    <property type="entry name" value="Lipid_Phosphate_FormReg"/>
</dbReference>
<dbReference type="Gene3D" id="2.60.200.40">
    <property type="match status" value="1"/>
</dbReference>
<dbReference type="InterPro" id="IPR001206">
    <property type="entry name" value="Diacylglycerol_kinase_cat_dom"/>
</dbReference>
<evidence type="ECO:0000313" key="4">
    <source>
        <dbReference type="Proteomes" id="UP000186108"/>
    </source>
</evidence>
<comment type="cofactor">
    <cofactor evidence="1">
        <name>Mg(2+)</name>
        <dbReference type="ChEBI" id="CHEBI:18420"/>
    </cofactor>
</comment>